<comment type="caution">
    <text evidence="13">Lacks conserved residue(s) required for the propagation of feature annotation.</text>
</comment>
<evidence type="ECO:0000256" key="12">
    <source>
        <dbReference type="ARBA" id="ARBA00047364"/>
    </source>
</evidence>
<dbReference type="InterPro" id="IPR015413">
    <property type="entry name" value="Methionyl/Leucyl_tRNA_Synth"/>
</dbReference>
<evidence type="ECO:0000256" key="10">
    <source>
        <dbReference type="ARBA" id="ARBA00022917"/>
    </source>
</evidence>
<dbReference type="NCBIfam" id="TIGR00398">
    <property type="entry name" value="metG"/>
    <property type="match status" value="1"/>
</dbReference>
<keyword evidence="4 13" id="KW-0963">Cytoplasm</keyword>
<dbReference type="InterPro" id="IPR009080">
    <property type="entry name" value="tRNAsynth_Ia_anticodon-bd"/>
</dbReference>
<comment type="similarity">
    <text evidence="13">Belongs to the class-I aminoacyl-tRNA synthetase family. MetG type 2B subfamily.</text>
</comment>
<dbReference type="GO" id="GO:0005737">
    <property type="term" value="C:cytoplasm"/>
    <property type="evidence" value="ECO:0007669"/>
    <property type="project" value="UniProtKB-SubCell"/>
</dbReference>
<protein>
    <recommendedName>
        <fullName evidence="13">Methionine--tRNA ligase</fullName>
        <ecNumber evidence="13">6.1.1.10</ecNumber>
    </recommendedName>
    <alternativeName>
        <fullName evidence="13">Methionyl-tRNA synthetase</fullName>
        <shortName evidence="13">MetRS</shortName>
    </alternativeName>
</protein>
<dbReference type="GO" id="GO:0000049">
    <property type="term" value="F:tRNA binding"/>
    <property type="evidence" value="ECO:0007669"/>
    <property type="project" value="UniProtKB-UniRule"/>
</dbReference>
<dbReference type="InterPro" id="IPR041872">
    <property type="entry name" value="Anticodon_Met"/>
</dbReference>
<keyword evidence="9 13" id="KW-0694">RNA-binding</keyword>
<keyword evidence="10 13" id="KW-0648">Protein biosynthesis</keyword>
<dbReference type="PRINTS" id="PR01041">
    <property type="entry name" value="TRNASYNTHMET"/>
</dbReference>
<evidence type="ECO:0000256" key="1">
    <source>
        <dbReference type="ARBA" id="ARBA00003314"/>
    </source>
</evidence>
<dbReference type="Proteomes" id="UP000886657">
    <property type="component" value="Unassembled WGS sequence"/>
</dbReference>
<keyword evidence="5 13" id="KW-0820">tRNA-binding</keyword>
<dbReference type="SUPFAM" id="SSF50249">
    <property type="entry name" value="Nucleic acid-binding proteins"/>
    <property type="match status" value="1"/>
</dbReference>
<comment type="subunit">
    <text evidence="3 13">Homodimer.</text>
</comment>
<gene>
    <name evidence="13 15" type="primary">metG</name>
    <name evidence="15" type="ORF">IPP58_05815</name>
</gene>
<keyword evidence="8 13" id="KW-0067">ATP-binding</keyword>
<evidence type="ECO:0000256" key="4">
    <source>
        <dbReference type="ARBA" id="ARBA00022490"/>
    </source>
</evidence>
<dbReference type="Pfam" id="PF09334">
    <property type="entry name" value="tRNA-synt_1g"/>
    <property type="match status" value="2"/>
</dbReference>
<comment type="function">
    <text evidence="1 13">Is required not only for elongation of protein synthesis but also for the initiation of all mRNA translation through initiator tRNA(fMet) aminoacylation.</text>
</comment>
<keyword evidence="7 13" id="KW-0547">Nucleotide-binding</keyword>
<feature type="short sequence motif" description="'HIGH' region" evidence="13">
    <location>
        <begin position="12"/>
        <end position="22"/>
    </location>
</feature>
<evidence type="ECO:0000256" key="3">
    <source>
        <dbReference type="ARBA" id="ARBA00011738"/>
    </source>
</evidence>
<dbReference type="InterPro" id="IPR014758">
    <property type="entry name" value="Met-tRNA_synth"/>
</dbReference>
<comment type="catalytic activity">
    <reaction evidence="12 13">
        <text>tRNA(Met) + L-methionine + ATP = L-methionyl-tRNA(Met) + AMP + diphosphate</text>
        <dbReference type="Rhea" id="RHEA:13481"/>
        <dbReference type="Rhea" id="RHEA-COMP:9667"/>
        <dbReference type="Rhea" id="RHEA-COMP:9698"/>
        <dbReference type="ChEBI" id="CHEBI:30616"/>
        <dbReference type="ChEBI" id="CHEBI:33019"/>
        <dbReference type="ChEBI" id="CHEBI:57844"/>
        <dbReference type="ChEBI" id="CHEBI:78442"/>
        <dbReference type="ChEBI" id="CHEBI:78530"/>
        <dbReference type="ChEBI" id="CHEBI:456215"/>
        <dbReference type="EC" id="6.1.1.10"/>
    </reaction>
</comment>
<evidence type="ECO:0000313" key="16">
    <source>
        <dbReference type="Proteomes" id="UP000886657"/>
    </source>
</evidence>
<evidence type="ECO:0000259" key="14">
    <source>
        <dbReference type="PROSITE" id="PS50886"/>
    </source>
</evidence>
<dbReference type="NCBIfam" id="TIGR00399">
    <property type="entry name" value="metG_C_term"/>
    <property type="match status" value="1"/>
</dbReference>
<sequence>MSKPFYVTTPIYYVNDRPHIGHTYTTVLADVIARFHRMRGEQVFFLTGTDEHGQKVEKAAAARGITPKQLADEVVANYTELWKQMGMTHFRFIRTTDQDHRDQVQRLFKRLVEKGDIYKATYKGLYSVSDEAYVTETQAKELQAQGLAHQLIELEEETYFFRLSAYQDRLLKLYEEHPEFVQPDFRFNEVKRFVEGGLQDLSISRTSISWGIPVPGDEKHVIYVWFDALLNYLTGCPANAWPPDLQIVGKDILRFHAVYWPAFLMAAGMFQPTTILAHGWWLMGDDKMSKSKGNVVRPDTLLRFGNDALRFYFMRDMQVGHDRAFSYEGFIDRLNADLANGLGNLASRTLSMIQRYRGGVVPMPTVLDGLDQEMATQLLAVFPEYLEQARASNFHGALDALWTYLRTLDGYIVKAEPWKLAKDPANDPKLDAVLAILYRALRATALLVAPVMPELAQALWESLGHATQVAETTFHGFALDGPAIGPIGESKPLFQRIDKEKELNELLPPEAPAEVQPSLDVPAIRETVEADTFFKVDLRVGRILEAERVPKSDKLIRMKVDIGLEQRTIVGGIGKAYEPADLLERLVVVVANLAPRKLMGIESHGMLLAASDNASKPYLIAPPADALPGFLVK</sequence>
<dbReference type="PANTHER" id="PTHR43326">
    <property type="entry name" value="METHIONYL-TRNA SYNTHETASE"/>
    <property type="match status" value="1"/>
</dbReference>
<comment type="caution">
    <text evidence="15">The sequence shown here is derived from an EMBL/GenBank/DDBJ whole genome shotgun (WGS) entry which is preliminary data.</text>
</comment>
<dbReference type="CDD" id="cd02800">
    <property type="entry name" value="tRNA_bind_EcMetRS_like"/>
    <property type="match status" value="1"/>
</dbReference>
<evidence type="ECO:0000256" key="11">
    <source>
        <dbReference type="ARBA" id="ARBA00023146"/>
    </source>
</evidence>
<dbReference type="Gene3D" id="3.40.50.620">
    <property type="entry name" value="HUPs"/>
    <property type="match status" value="1"/>
</dbReference>
<dbReference type="AlphaFoldDB" id="A0A9D7SGE0"/>
<dbReference type="InterPro" id="IPR002547">
    <property type="entry name" value="tRNA-bd_dom"/>
</dbReference>
<reference evidence="15" key="1">
    <citation type="submission" date="2020-10" db="EMBL/GenBank/DDBJ databases">
        <title>Connecting structure to function with the recovery of over 1000 high-quality activated sludge metagenome-assembled genomes encoding full-length rRNA genes using long-read sequencing.</title>
        <authorList>
            <person name="Singleton C.M."/>
            <person name="Petriglieri F."/>
            <person name="Kristensen J.M."/>
            <person name="Kirkegaard R.H."/>
            <person name="Michaelsen T.Y."/>
            <person name="Andersen M.H."/>
            <person name="Karst S.M."/>
            <person name="Dueholm M.S."/>
            <person name="Nielsen P.H."/>
            <person name="Albertsen M."/>
        </authorList>
    </citation>
    <scope>NUCLEOTIDE SEQUENCE</scope>
    <source>
        <strain evidence="15">Skiv_18-Q3-R9-52_MAXAC.067</strain>
    </source>
</reference>
<evidence type="ECO:0000256" key="8">
    <source>
        <dbReference type="ARBA" id="ARBA00022840"/>
    </source>
</evidence>
<name>A0A9D7SGE0_9BACT</name>
<dbReference type="PANTHER" id="PTHR43326:SF1">
    <property type="entry name" value="METHIONINE--TRNA LIGASE, MITOCHONDRIAL"/>
    <property type="match status" value="1"/>
</dbReference>
<dbReference type="InterPro" id="IPR033911">
    <property type="entry name" value="MetRS_core"/>
</dbReference>
<dbReference type="InterPro" id="IPR004495">
    <property type="entry name" value="Met-tRNA-synth_bsu_C"/>
</dbReference>
<dbReference type="CDD" id="cd07957">
    <property type="entry name" value="Anticodon_Ia_Met"/>
    <property type="match status" value="1"/>
</dbReference>
<dbReference type="InterPro" id="IPR014729">
    <property type="entry name" value="Rossmann-like_a/b/a_fold"/>
</dbReference>
<dbReference type="NCBIfam" id="NF008900">
    <property type="entry name" value="PRK12267.1"/>
    <property type="match status" value="1"/>
</dbReference>
<feature type="short sequence motif" description="'KMSKS' region" evidence="13">
    <location>
        <begin position="287"/>
        <end position="291"/>
    </location>
</feature>
<dbReference type="SUPFAM" id="SSF47323">
    <property type="entry name" value="Anticodon-binding domain of a subclass of class I aminoacyl-tRNA synthetases"/>
    <property type="match status" value="1"/>
</dbReference>
<dbReference type="SUPFAM" id="SSF52374">
    <property type="entry name" value="Nucleotidylyl transferase"/>
    <property type="match status" value="1"/>
</dbReference>
<organism evidence="15 16">
    <name type="scientific">Candidatus Geothrix skivensis</name>
    <dbReference type="NCBI Taxonomy" id="2954439"/>
    <lineage>
        <taxon>Bacteria</taxon>
        <taxon>Pseudomonadati</taxon>
        <taxon>Acidobacteriota</taxon>
        <taxon>Holophagae</taxon>
        <taxon>Holophagales</taxon>
        <taxon>Holophagaceae</taxon>
        <taxon>Geothrix</taxon>
    </lineage>
</organism>
<accession>A0A9D7SGE0</accession>
<dbReference type="EC" id="6.1.1.10" evidence="13"/>
<feature type="domain" description="TRNA-binding" evidence="14">
    <location>
        <begin position="532"/>
        <end position="633"/>
    </location>
</feature>
<dbReference type="InterPro" id="IPR012340">
    <property type="entry name" value="NA-bd_OB-fold"/>
</dbReference>
<dbReference type="Gene3D" id="2.170.220.10">
    <property type="match status" value="1"/>
</dbReference>
<evidence type="ECO:0000256" key="7">
    <source>
        <dbReference type="ARBA" id="ARBA00022741"/>
    </source>
</evidence>
<keyword evidence="11 13" id="KW-0030">Aminoacyl-tRNA synthetase</keyword>
<dbReference type="InterPro" id="IPR023457">
    <property type="entry name" value="Met-tRNA_synth_2"/>
</dbReference>
<dbReference type="Gene3D" id="2.40.50.140">
    <property type="entry name" value="Nucleic acid-binding proteins"/>
    <property type="match status" value="1"/>
</dbReference>
<evidence type="ECO:0000256" key="2">
    <source>
        <dbReference type="ARBA" id="ARBA00004496"/>
    </source>
</evidence>
<dbReference type="EMBL" id="JADKIO010000005">
    <property type="protein sequence ID" value="MBK9796002.1"/>
    <property type="molecule type" value="Genomic_DNA"/>
</dbReference>
<evidence type="ECO:0000256" key="9">
    <source>
        <dbReference type="ARBA" id="ARBA00022884"/>
    </source>
</evidence>
<dbReference type="GO" id="GO:0005524">
    <property type="term" value="F:ATP binding"/>
    <property type="evidence" value="ECO:0007669"/>
    <property type="project" value="UniProtKB-UniRule"/>
</dbReference>
<proteinExistence type="inferred from homology"/>
<evidence type="ECO:0000313" key="15">
    <source>
        <dbReference type="EMBL" id="MBK9796002.1"/>
    </source>
</evidence>
<dbReference type="GO" id="GO:0004825">
    <property type="term" value="F:methionine-tRNA ligase activity"/>
    <property type="evidence" value="ECO:0007669"/>
    <property type="project" value="UniProtKB-UniRule"/>
</dbReference>
<dbReference type="Gene3D" id="1.10.730.10">
    <property type="entry name" value="Isoleucyl-tRNA Synthetase, Domain 1"/>
    <property type="match status" value="1"/>
</dbReference>
<evidence type="ECO:0000256" key="13">
    <source>
        <dbReference type="HAMAP-Rule" id="MF_01228"/>
    </source>
</evidence>
<keyword evidence="6 13" id="KW-0436">Ligase</keyword>
<dbReference type="PROSITE" id="PS50886">
    <property type="entry name" value="TRBD"/>
    <property type="match status" value="1"/>
</dbReference>
<dbReference type="Pfam" id="PF01588">
    <property type="entry name" value="tRNA_bind"/>
    <property type="match status" value="1"/>
</dbReference>
<evidence type="ECO:0000256" key="6">
    <source>
        <dbReference type="ARBA" id="ARBA00022598"/>
    </source>
</evidence>
<dbReference type="FunFam" id="2.40.50.140:FF:000042">
    <property type="entry name" value="Methionine--tRNA ligase"/>
    <property type="match status" value="1"/>
</dbReference>
<dbReference type="GO" id="GO:0006431">
    <property type="term" value="P:methionyl-tRNA aminoacylation"/>
    <property type="evidence" value="ECO:0007669"/>
    <property type="project" value="UniProtKB-UniRule"/>
</dbReference>
<evidence type="ECO:0000256" key="5">
    <source>
        <dbReference type="ARBA" id="ARBA00022555"/>
    </source>
</evidence>
<comment type="subcellular location">
    <subcellularLocation>
        <location evidence="2 13">Cytoplasm</location>
    </subcellularLocation>
</comment>
<dbReference type="HAMAP" id="MF_01228">
    <property type="entry name" value="Met_tRNA_synth_type2"/>
    <property type="match status" value="1"/>
</dbReference>
<dbReference type="CDD" id="cd00814">
    <property type="entry name" value="MetRS_core"/>
    <property type="match status" value="1"/>
</dbReference>
<dbReference type="FunFam" id="2.170.220.10:FF:000002">
    <property type="entry name" value="Methionine--tRNA ligase"/>
    <property type="match status" value="1"/>
</dbReference>